<keyword evidence="7" id="KW-0812">Transmembrane</keyword>
<comment type="similarity">
    <text evidence="2 6">Belongs to the bacterial solute-binding protein 3 family.</text>
</comment>
<name>A0A1G9B6J8_9BACI</name>
<dbReference type="Proteomes" id="UP000198694">
    <property type="component" value="Unassembled WGS sequence"/>
</dbReference>
<keyword evidence="3" id="KW-0732">Signal</keyword>
<evidence type="ECO:0000256" key="2">
    <source>
        <dbReference type="ARBA" id="ARBA00010333"/>
    </source>
</evidence>
<dbReference type="PANTHER" id="PTHR35936:SF34">
    <property type="entry name" value="ABC TRANSPORTER EXTRACELLULAR-BINDING PROTEIN YCKB-RELATED"/>
    <property type="match status" value="1"/>
</dbReference>
<keyword evidence="7" id="KW-0472">Membrane</keyword>
<evidence type="ECO:0000256" key="1">
    <source>
        <dbReference type="ARBA" id="ARBA00004196"/>
    </source>
</evidence>
<evidence type="ECO:0000313" key="9">
    <source>
        <dbReference type="EMBL" id="SDK35151.1"/>
    </source>
</evidence>
<evidence type="ECO:0000256" key="3">
    <source>
        <dbReference type="ARBA" id="ARBA00022729"/>
    </source>
</evidence>
<dbReference type="EMBL" id="FNFL01000005">
    <property type="protein sequence ID" value="SDK35151.1"/>
    <property type="molecule type" value="Genomic_DNA"/>
</dbReference>
<dbReference type="PROSITE" id="PS01039">
    <property type="entry name" value="SBP_BACTERIAL_3"/>
    <property type="match status" value="1"/>
</dbReference>
<evidence type="ECO:0000313" key="10">
    <source>
        <dbReference type="Proteomes" id="UP000198694"/>
    </source>
</evidence>
<gene>
    <name evidence="9" type="ORF">SAMN05216243_2841</name>
</gene>
<dbReference type="InterPro" id="IPR001638">
    <property type="entry name" value="Solute-binding_3/MltF_N"/>
</dbReference>
<keyword evidence="7" id="KW-1133">Transmembrane helix</keyword>
<evidence type="ECO:0000256" key="7">
    <source>
        <dbReference type="SAM" id="Phobius"/>
    </source>
</evidence>
<dbReference type="InterPro" id="IPR018313">
    <property type="entry name" value="SBP_3_CS"/>
</dbReference>
<reference evidence="9 10" key="1">
    <citation type="submission" date="2016-10" db="EMBL/GenBank/DDBJ databases">
        <authorList>
            <person name="de Groot N.N."/>
        </authorList>
    </citation>
    <scope>NUCLEOTIDE SEQUENCE [LARGE SCALE GENOMIC DNA]</scope>
    <source>
        <strain evidence="9 10">CGMCC 1.6502</strain>
    </source>
</reference>
<dbReference type="AlphaFoldDB" id="A0A1G9B6J8"/>
<feature type="domain" description="Solute-binding protein family 3/N-terminal" evidence="8">
    <location>
        <begin position="77"/>
        <end position="304"/>
    </location>
</feature>
<evidence type="ECO:0000259" key="8">
    <source>
        <dbReference type="SMART" id="SM00062"/>
    </source>
</evidence>
<evidence type="ECO:0000256" key="6">
    <source>
        <dbReference type="RuleBase" id="RU003744"/>
    </source>
</evidence>
<proteinExistence type="inferred from homology"/>
<keyword evidence="10" id="KW-1185">Reference proteome</keyword>
<keyword evidence="5" id="KW-0449">Lipoprotein</keyword>
<protein>
    <submittedName>
        <fullName evidence="9">Cystine transport system substrate-binding protein</fullName>
    </submittedName>
</protein>
<dbReference type="Gene3D" id="3.40.190.10">
    <property type="entry name" value="Periplasmic binding protein-like II"/>
    <property type="match status" value="2"/>
</dbReference>
<dbReference type="GO" id="GO:0030313">
    <property type="term" value="C:cell envelope"/>
    <property type="evidence" value="ECO:0007669"/>
    <property type="project" value="UniProtKB-SubCell"/>
</dbReference>
<organism evidence="9 10">
    <name type="scientific">Sediminibacillus albus</name>
    <dbReference type="NCBI Taxonomy" id="407036"/>
    <lineage>
        <taxon>Bacteria</taxon>
        <taxon>Bacillati</taxon>
        <taxon>Bacillota</taxon>
        <taxon>Bacilli</taxon>
        <taxon>Bacillales</taxon>
        <taxon>Bacillaceae</taxon>
        <taxon>Sediminibacillus</taxon>
    </lineage>
</organism>
<evidence type="ECO:0000256" key="4">
    <source>
        <dbReference type="ARBA" id="ARBA00023139"/>
    </source>
</evidence>
<feature type="transmembrane region" description="Helical" evidence="7">
    <location>
        <begin position="30"/>
        <end position="50"/>
    </location>
</feature>
<evidence type="ECO:0000256" key="5">
    <source>
        <dbReference type="ARBA" id="ARBA00023288"/>
    </source>
</evidence>
<dbReference type="PANTHER" id="PTHR35936">
    <property type="entry name" value="MEMBRANE-BOUND LYTIC MUREIN TRANSGLYCOSYLASE F"/>
    <property type="match status" value="1"/>
</dbReference>
<dbReference type="Pfam" id="PF00497">
    <property type="entry name" value="SBP_bac_3"/>
    <property type="match status" value="1"/>
</dbReference>
<comment type="subcellular location">
    <subcellularLocation>
        <location evidence="1">Cell envelope</location>
    </subcellularLocation>
</comment>
<dbReference type="SMART" id="SM00062">
    <property type="entry name" value="PBPb"/>
    <property type="match status" value="1"/>
</dbReference>
<dbReference type="SUPFAM" id="SSF53850">
    <property type="entry name" value="Periplasmic binding protein-like II"/>
    <property type="match status" value="1"/>
</dbReference>
<sequence>MLKSKGYTVIFLYSDIYITKRKGGDEMKKVYFMLLAIIGLLALSACGGGNENSQNSKNQEKETDDVNKWEEVQEAGEIVAGTSGTLVAASYYEGEGENKDQLTGYDVEVMREIASRLDLEVSFEIMGIDSMLPAVNSGRIDVAVNDIEATDNRKEKFNFSEPYKYSYSTMVVREEDNSGIEKLEDLEGKKAGGGATTIYSQIAEYYGAEVVTYGNAPNEAYLRDVHNGRTDVIVNDYFLSKFGVAAFPDFDIHLHPDLKFHPTKQAVVMPKGADELTEKINEVLNEMREDGTLTELAEKFYKEDASQKPEEEIQEIEGIDL</sequence>
<accession>A0A1G9B6J8</accession>
<dbReference type="STRING" id="407036.SAMN05216243_2841"/>
<keyword evidence="4" id="KW-0564">Palmitate</keyword>